<evidence type="ECO:0000313" key="3">
    <source>
        <dbReference type="Proteomes" id="UP001465976"/>
    </source>
</evidence>
<proteinExistence type="predicted"/>
<dbReference type="Proteomes" id="UP001465976">
    <property type="component" value="Unassembled WGS sequence"/>
</dbReference>
<reference evidence="2 3" key="1">
    <citation type="submission" date="2024-02" db="EMBL/GenBank/DDBJ databases">
        <title>A draft genome for the cacao thread blight pathogen Marasmius crinis-equi.</title>
        <authorList>
            <person name="Cohen S.P."/>
            <person name="Baruah I.K."/>
            <person name="Amoako-Attah I."/>
            <person name="Bukari Y."/>
            <person name="Meinhardt L.W."/>
            <person name="Bailey B.A."/>
        </authorList>
    </citation>
    <scope>NUCLEOTIDE SEQUENCE [LARGE SCALE GENOMIC DNA]</scope>
    <source>
        <strain evidence="2 3">GH-76</strain>
    </source>
</reference>
<gene>
    <name evidence="2" type="ORF">V5O48_010242</name>
</gene>
<protein>
    <submittedName>
        <fullName evidence="2">Uncharacterized protein</fullName>
    </submittedName>
</protein>
<accession>A0ABR3F930</accession>
<name>A0ABR3F930_9AGAR</name>
<dbReference type="EMBL" id="JBAHYK010000726">
    <property type="protein sequence ID" value="KAL0571718.1"/>
    <property type="molecule type" value="Genomic_DNA"/>
</dbReference>
<feature type="region of interest" description="Disordered" evidence="1">
    <location>
        <begin position="42"/>
        <end position="71"/>
    </location>
</feature>
<keyword evidence="3" id="KW-1185">Reference proteome</keyword>
<evidence type="ECO:0000313" key="2">
    <source>
        <dbReference type="EMBL" id="KAL0571718.1"/>
    </source>
</evidence>
<comment type="caution">
    <text evidence="2">The sequence shown here is derived from an EMBL/GenBank/DDBJ whole genome shotgun (WGS) entry which is preliminary data.</text>
</comment>
<evidence type="ECO:0000256" key="1">
    <source>
        <dbReference type="SAM" id="MobiDB-lite"/>
    </source>
</evidence>
<organism evidence="2 3">
    <name type="scientific">Marasmius crinis-equi</name>
    <dbReference type="NCBI Taxonomy" id="585013"/>
    <lineage>
        <taxon>Eukaryota</taxon>
        <taxon>Fungi</taxon>
        <taxon>Dikarya</taxon>
        <taxon>Basidiomycota</taxon>
        <taxon>Agaricomycotina</taxon>
        <taxon>Agaricomycetes</taxon>
        <taxon>Agaricomycetidae</taxon>
        <taxon>Agaricales</taxon>
        <taxon>Marasmiineae</taxon>
        <taxon>Marasmiaceae</taxon>
        <taxon>Marasmius</taxon>
    </lineage>
</organism>
<sequence>MHGYQVARGFDPSTVDFARSIGHDDPTYKPIQIDADRFEEVGGMEGRDSPYFRPASPPVLHRSQISDESDIDIDDEYSDAGSDLVEDDASLFENYHSSPEMDNMCTRFENMALV</sequence>